<accession>A0A916XDV7</accession>
<sequence length="550" mass="60432">MAEQTNPISKDLKSLFSTLADIPEDIRIESPLHQKQILIDGALREWTGDFHEVYSPILISNKETGATEQLLIGSYPIATTKETQEALDAAVRAYDGGRGAWPAMHINERIQHLTRFVSEMKAQRQQIVKLIVWEISKTVADAEKEFDRTIDYINETVRSAKQLSNQTNAFQVTQGFIGQTKRVPHGVVLCMGPFNYPLNETFTTLIPALIMGNTILFKPPKHGTLLFEPLLEAFSSCFPKGVVNTVYGRGRDIVPMLMESGKIDVLALIGSSRVADALKKMHPKSNRLKSVLGLDAKNAAIILPDADLTHTVREVIAGALSFNGQRCTALKVLFVHHEIVAPFNQILVEALKQIGIGLPWQKGITITPLAEPEKPAYLKACVDDALAKGADVLNAADGGGAIYESFVHPTVLYPVNSAMKIYHEEQFGPVIPIVPFTALSEPVEYIMNSPYGQQVSIFSQDTDAVSLLIDTLANQIGRINLNSQCQRSPDTFPFNGRKDSADGTLSVDEALIAFSVDSVVVTKQTPENEQLIRSILETGGSRRLTNEVSF</sequence>
<dbReference type="InterPro" id="IPR050740">
    <property type="entry name" value="Aldehyde_DH_Superfamily"/>
</dbReference>
<evidence type="ECO:0000313" key="4">
    <source>
        <dbReference type="EMBL" id="GGC66748.1"/>
    </source>
</evidence>
<reference evidence="4" key="1">
    <citation type="journal article" date="2014" name="Int. J. Syst. Evol. Microbiol.">
        <title>Complete genome sequence of Corynebacterium casei LMG S-19264T (=DSM 44701T), isolated from a smear-ripened cheese.</title>
        <authorList>
            <consortium name="US DOE Joint Genome Institute (JGI-PGF)"/>
            <person name="Walter F."/>
            <person name="Albersmeier A."/>
            <person name="Kalinowski J."/>
            <person name="Ruckert C."/>
        </authorList>
    </citation>
    <scope>NUCLEOTIDE SEQUENCE</scope>
    <source>
        <strain evidence="4">CGMCC 1.15343</strain>
    </source>
</reference>
<dbReference type="PANTHER" id="PTHR43353:SF5">
    <property type="entry name" value="SUCCINATE-SEMIALDEHYDE DEHYDROGENASE, MITOCHONDRIAL"/>
    <property type="match status" value="1"/>
</dbReference>
<proteinExistence type="inferred from homology"/>
<dbReference type="PROSITE" id="PS00070">
    <property type="entry name" value="ALDEHYDE_DEHYDR_CYS"/>
    <property type="match status" value="1"/>
</dbReference>
<dbReference type="InterPro" id="IPR016160">
    <property type="entry name" value="Ald_DH_CS_CYS"/>
</dbReference>
<dbReference type="CDD" id="cd07082">
    <property type="entry name" value="ALDH_F11_NP-GAPDH"/>
    <property type="match status" value="1"/>
</dbReference>
<evidence type="ECO:0000256" key="2">
    <source>
        <dbReference type="ARBA" id="ARBA00023002"/>
    </source>
</evidence>
<dbReference type="Proteomes" id="UP000651668">
    <property type="component" value="Unassembled WGS sequence"/>
</dbReference>
<evidence type="ECO:0000313" key="5">
    <source>
        <dbReference type="Proteomes" id="UP000651668"/>
    </source>
</evidence>
<dbReference type="InterPro" id="IPR016161">
    <property type="entry name" value="Ald_DH/histidinol_DH"/>
</dbReference>
<dbReference type="AlphaFoldDB" id="A0A916XDV7"/>
<dbReference type="Gene3D" id="3.40.309.10">
    <property type="entry name" value="Aldehyde Dehydrogenase, Chain A, domain 2"/>
    <property type="match status" value="1"/>
</dbReference>
<keyword evidence="2" id="KW-0560">Oxidoreductase</keyword>
<keyword evidence="5" id="KW-1185">Reference proteome</keyword>
<organism evidence="4 5">
    <name type="scientific">Pedobacter quisquiliarum</name>
    <dbReference type="NCBI Taxonomy" id="1834438"/>
    <lineage>
        <taxon>Bacteria</taxon>
        <taxon>Pseudomonadati</taxon>
        <taxon>Bacteroidota</taxon>
        <taxon>Sphingobacteriia</taxon>
        <taxon>Sphingobacteriales</taxon>
        <taxon>Sphingobacteriaceae</taxon>
        <taxon>Pedobacter</taxon>
    </lineage>
</organism>
<evidence type="ECO:0000259" key="3">
    <source>
        <dbReference type="Pfam" id="PF00171"/>
    </source>
</evidence>
<name>A0A916XDV7_9SPHI</name>
<dbReference type="EMBL" id="BMIL01000006">
    <property type="protein sequence ID" value="GGC66748.1"/>
    <property type="molecule type" value="Genomic_DNA"/>
</dbReference>
<dbReference type="InterPro" id="IPR016162">
    <property type="entry name" value="Ald_DH_N"/>
</dbReference>
<gene>
    <name evidence="4" type="ORF">GCM10011387_20220</name>
</gene>
<dbReference type="InterPro" id="IPR015590">
    <property type="entry name" value="Aldehyde_DH_dom"/>
</dbReference>
<dbReference type="PANTHER" id="PTHR43353">
    <property type="entry name" value="SUCCINATE-SEMIALDEHYDE DEHYDROGENASE, MITOCHONDRIAL"/>
    <property type="match status" value="1"/>
</dbReference>
<comment type="similarity">
    <text evidence="1">Belongs to the aldehyde dehydrogenase family.</text>
</comment>
<comment type="caution">
    <text evidence="4">The sequence shown here is derived from an EMBL/GenBank/DDBJ whole genome shotgun (WGS) entry which is preliminary data.</text>
</comment>
<dbReference type="Pfam" id="PF00171">
    <property type="entry name" value="Aldedh"/>
    <property type="match status" value="1"/>
</dbReference>
<dbReference type="InterPro" id="IPR016163">
    <property type="entry name" value="Ald_DH_C"/>
</dbReference>
<dbReference type="SUPFAM" id="SSF53720">
    <property type="entry name" value="ALDH-like"/>
    <property type="match status" value="1"/>
</dbReference>
<reference evidence="4" key="2">
    <citation type="submission" date="2020-09" db="EMBL/GenBank/DDBJ databases">
        <authorList>
            <person name="Sun Q."/>
            <person name="Zhou Y."/>
        </authorList>
    </citation>
    <scope>NUCLEOTIDE SEQUENCE</scope>
    <source>
        <strain evidence="4">CGMCC 1.15343</strain>
    </source>
</reference>
<dbReference type="Gene3D" id="3.40.605.10">
    <property type="entry name" value="Aldehyde Dehydrogenase, Chain A, domain 1"/>
    <property type="match status" value="1"/>
</dbReference>
<feature type="domain" description="Aldehyde dehydrogenase" evidence="3">
    <location>
        <begin position="70"/>
        <end position="514"/>
    </location>
</feature>
<evidence type="ECO:0000256" key="1">
    <source>
        <dbReference type="ARBA" id="ARBA00009986"/>
    </source>
</evidence>
<protein>
    <submittedName>
        <fullName evidence="4">Glyceraldehyde-3-phosphate dehydrogenase</fullName>
    </submittedName>
</protein>
<dbReference type="GO" id="GO:0016620">
    <property type="term" value="F:oxidoreductase activity, acting on the aldehyde or oxo group of donors, NAD or NADP as acceptor"/>
    <property type="evidence" value="ECO:0007669"/>
    <property type="project" value="InterPro"/>
</dbReference>
<dbReference type="RefSeq" id="WP_188626779.1">
    <property type="nucleotide sequence ID" value="NZ_BMIL01000006.1"/>
</dbReference>